<keyword evidence="9" id="KW-1185">Reference proteome</keyword>
<evidence type="ECO:0000259" key="7">
    <source>
        <dbReference type="Pfam" id="PF09335"/>
    </source>
</evidence>
<name>A0A4Y6UWX6_SACBS</name>
<keyword evidence="3 6" id="KW-0812">Transmembrane</keyword>
<comment type="subcellular location">
    <subcellularLocation>
        <location evidence="1 6">Cell membrane</location>
        <topology evidence="1 6">Multi-pass membrane protein</topology>
    </subcellularLocation>
</comment>
<evidence type="ECO:0000256" key="1">
    <source>
        <dbReference type="ARBA" id="ARBA00004651"/>
    </source>
</evidence>
<evidence type="ECO:0000313" key="9">
    <source>
        <dbReference type="Proteomes" id="UP000316968"/>
    </source>
</evidence>
<comment type="similarity">
    <text evidence="6">Belongs to the TVP38/TMEM64 family.</text>
</comment>
<evidence type="ECO:0000256" key="3">
    <source>
        <dbReference type="ARBA" id="ARBA00022692"/>
    </source>
</evidence>
<reference evidence="8 9" key="1">
    <citation type="submission" date="2019-06" db="EMBL/GenBank/DDBJ databases">
        <title>Saccharibacillus brassicae sp. nov., an endophytic bacterium isolated from Chinese cabbage seeds (Brassica pekinensis).</title>
        <authorList>
            <person name="Jiang L."/>
            <person name="Lee J."/>
            <person name="Kim S.W."/>
        </authorList>
    </citation>
    <scope>NUCLEOTIDE SEQUENCE [LARGE SCALE GENOMIC DNA]</scope>
    <source>
        <strain evidence="9">KCTC 43072 / ATSA2</strain>
    </source>
</reference>
<keyword evidence="5 6" id="KW-0472">Membrane</keyword>
<dbReference type="GO" id="GO:0005886">
    <property type="term" value="C:plasma membrane"/>
    <property type="evidence" value="ECO:0007669"/>
    <property type="project" value="UniProtKB-SubCell"/>
</dbReference>
<dbReference type="Proteomes" id="UP000316968">
    <property type="component" value="Chromosome"/>
</dbReference>
<feature type="transmembrane region" description="Helical" evidence="6">
    <location>
        <begin position="38"/>
        <end position="58"/>
    </location>
</feature>
<keyword evidence="2 6" id="KW-1003">Cell membrane</keyword>
<dbReference type="Pfam" id="PF09335">
    <property type="entry name" value="VTT_dom"/>
    <property type="match status" value="1"/>
</dbReference>
<evidence type="ECO:0000256" key="6">
    <source>
        <dbReference type="RuleBase" id="RU366058"/>
    </source>
</evidence>
<evidence type="ECO:0000256" key="2">
    <source>
        <dbReference type="ARBA" id="ARBA00022475"/>
    </source>
</evidence>
<dbReference type="PROSITE" id="PS51257">
    <property type="entry name" value="PROKAR_LIPOPROTEIN"/>
    <property type="match status" value="1"/>
</dbReference>
<feature type="domain" description="VTT" evidence="7">
    <location>
        <begin position="73"/>
        <end position="184"/>
    </location>
</feature>
<organism evidence="8 9">
    <name type="scientific">Saccharibacillus brassicae</name>
    <dbReference type="NCBI Taxonomy" id="2583377"/>
    <lineage>
        <taxon>Bacteria</taxon>
        <taxon>Bacillati</taxon>
        <taxon>Bacillota</taxon>
        <taxon>Bacilli</taxon>
        <taxon>Bacillales</taxon>
        <taxon>Paenibacillaceae</taxon>
        <taxon>Saccharibacillus</taxon>
    </lineage>
</organism>
<protein>
    <recommendedName>
        <fullName evidence="6">TVP38/TMEM64 family membrane protein</fullName>
    </recommendedName>
</protein>
<proteinExistence type="inferred from homology"/>
<feature type="transmembrane region" description="Helical" evidence="6">
    <location>
        <begin position="88"/>
        <end position="105"/>
    </location>
</feature>
<evidence type="ECO:0000256" key="4">
    <source>
        <dbReference type="ARBA" id="ARBA00022989"/>
    </source>
</evidence>
<evidence type="ECO:0000256" key="5">
    <source>
        <dbReference type="ARBA" id="ARBA00023136"/>
    </source>
</evidence>
<dbReference type="RefSeq" id="WP_141447657.1">
    <property type="nucleotide sequence ID" value="NZ_CP041217.1"/>
</dbReference>
<dbReference type="KEGG" id="saca:FFV09_09750"/>
<dbReference type="AlphaFoldDB" id="A0A4Y6UWX6"/>
<dbReference type="InterPro" id="IPR032816">
    <property type="entry name" value="VTT_dom"/>
</dbReference>
<keyword evidence="4 6" id="KW-1133">Transmembrane helix</keyword>
<dbReference type="PANTHER" id="PTHR12677">
    <property type="entry name" value="GOLGI APPARATUS MEMBRANE PROTEIN TVP38-RELATED"/>
    <property type="match status" value="1"/>
</dbReference>
<feature type="transmembrane region" description="Helical" evidence="6">
    <location>
        <begin position="177"/>
        <end position="198"/>
    </location>
</feature>
<dbReference type="OrthoDB" id="9812980at2"/>
<evidence type="ECO:0000313" key="8">
    <source>
        <dbReference type="EMBL" id="QDH21110.1"/>
    </source>
</evidence>
<accession>A0A4Y6UWX6</accession>
<gene>
    <name evidence="8" type="ORF">FFV09_09750</name>
</gene>
<comment type="caution">
    <text evidence="6">Lacks conserved residue(s) required for the propagation of feature annotation.</text>
</comment>
<feature type="transmembrane region" description="Helical" evidence="6">
    <location>
        <begin position="134"/>
        <end position="157"/>
    </location>
</feature>
<dbReference type="EMBL" id="CP041217">
    <property type="protein sequence ID" value="QDH21110.1"/>
    <property type="molecule type" value="Genomic_DNA"/>
</dbReference>
<dbReference type="InterPro" id="IPR015414">
    <property type="entry name" value="TMEM64"/>
</dbReference>
<dbReference type="PANTHER" id="PTHR12677:SF49">
    <property type="entry name" value="TVP38_TMEM64 FAMILY MEMBRANE PROTEIN"/>
    <property type="match status" value="1"/>
</dbReference>
<sequence>MKSSSMRYMMNATTAAGLAACAACIVYGFYAGLFSSQASLEAFLTGFGVWAPLIFVVFQAVQVVIPILPGGIGCVGGILIFGPLAGFLYNYVGICLGSLAAFLLARRYGRPILDSMFSPKLLAKYKHWTEGRRFNNLFAVGIFMPVAPDDFLCYLAGTTKMTLRRFTTIILLGKPLAIAAYSFGLSAAITWAAGLFGMA</sequence>